<dbReference type="PROSITE" id="PS00022">
    <property type="entry name" value="EGF_1"/>
    <property type="match status" value="1"/>
</dbReference>
<dbReference type="Gene3D" id="2.60.220.50">
    <property type="match status" value="1"/>
</dbReference>
<keyword evidence="3 8" id="KW-0812">Transmembrane</keyword>
<accession>A0A078B905</accession>
<evidence type="ECO:0000256" key="4">
    <source>
        <dbReference type="ARBA" id="ARBA00022989"/>
    </source>
</evidence>
<feature type="transmembrane region" description="Helical" evidence="8">
    <location>
        <begin position="1874"/>
        <end position="1895"/>
    </location>
</feature>
<dbReference type="OMA" id="CENCISP"/>
<evidence type="ECO:0000259" key="9">
    <source>
        <dbReference type="PROSITE" id="PS50026"/>
    </source>
</evidence>
<evidence type="ECO:0000256" key="6">
    <source>
        <dbReference type="ARBA" id="ARBA00023157"/>
    </source>
</evidence>
<dbReference type="SUPFAM" id="SSF49899">
    <property type="entry name" value="Concanavalin A-like lectins/glucanases"/>
    <property type="match status" value="1"/>
</dbReference>
<dbReference type="PROSITE" id="PS50026">
    <property type="entry name" value="EGF_3"/>
    <property type="match status" value="1"/>
</dbReference>
<feature type="disulfide bond" evidence="7">
    <location>
        <begin position="1278"/>
        <end position="1287"/>
    </location>
</feature>
<dbReference type="SUPFAM" id="SSF57184">
    <property type="entry name" value="Growth factor receptor domain"/>
    <property type="match status" value="5"/>
</dbReference>
<evidence type="ECO:0000256" key="1">
    <source>
        <dbReference type="ARBA" id="ARBA00004236"/>
    </source>
</evidence>
<dbReference type="Gene3D" id="2.60.120.200">
    <property type="match status" value="1"/>
</dbReference>
<protein>
    <submittedName>
        <fullName evidence="11">Neurohypophysial n-terminal domain containing protein</fullName>
    </submittedName>
</protein>
<dbReference type="PROSITE" id="PS01186">
    <property type="entry name" value="EGF_2"/>
    <property type="match status" value="1"/>
</dbReference>
<comment type="caution">
    <text evidence="7">Lacks conserved residue(s) required for the propagation of feature annotation.</text>
</comment>
<feature type="disulfide bond" evidence="7">
    <location>
        <begin position="1259"/>
        <end position="1276"/>
    </location>
</feature>
<feature type="domain" description="EGF-like" evidence="9">
    <location>
        <begin position="1250"/>
        <end position="1288"/>
    </location>
</feature>
<dbReference type="InterPro" id="IPR046338">
    <property type="entry name" value="GAIN_dom_sf"/>
</dbReference>
<keyword evidence="12" id="KW-1185">Reference proteome</keyword>
<dbReference type="OrthoDB" id="300641at2759"/>
<evidence type="ECO:0000256" key="3">
    <source>
        <dbReference type="ARBA" id="ARBA00022692"/>
    </source>
</evidence>
<feature type="domain" description="GAIN-B" evidence="10">
    <location>
        <begin position="1494"/>
        <end position="1617"/>
    </location>
</feature>
<keyword evidence="7" id="KW-0245">EGF-like domain</keyword>
<sequence>MSSLFTTTSFDNYSDKTSNYNPLKGKQGIGLGFYSFWFRMTCSEHNNGYSTRLVELTPSLQNSVRVNLDLFRNSTGCFLIFIKGYQALSEIAINDNWYNAMVGFGSTNTTWTYKVNNFVTSLSLGQAYNHSDQIAISTYNYMLPGKFVRMSEISFWFVNHMTTNMQDFFDRYYGISQEYGTSQDTSFLQDFYPTLNDGNSTASWKSQIGGKFATSSRSINLKWVNETTQAKVLCPPGFRNNHNPTTSKSNCIQCTNPCFECAQQSSTRCLSCDNGFNWYDYSCLAKQCPAGQYLNYTTRKCENCISPCSTCLNSTACTFCPSTHNLIDDGSQKCLLATSGCPVGTYKDKDGLRVCRKCPIGCTSCDSQGTCTACTTNKILSNGTCVNNYCTDGTYFDTITQQCLLCDTGCSACSPIQCFQCLEGYYYNGIKCVVASQCPAATYGDDKSRSCMKCQPDCLTCKTNNYTCTSCDSDTFLLDSKCITKCPLVGYFHNSTVRECQPCQIGCELCINNASDCVSCKQGFLSNGRTCSDKCPNQYYSTASGFCYPCDPACKVCTGSQNTQCSACSVDNYLMGTTCDQLCPAQYFAEIATLTCQSCKYYCESCTAKDTCNKCMTGFVPTTDKINCTGEYVLRVDQDQRLSLPINNDQLPSSLDPNEMTVEIWLKADNLLNDQTQIIIGMSPYKIRKLPSVGRLQLNYQGILMYCENTDIQLSNGQWHHFAFTLSENTLSLKCYINGQSYSTGTMASVLIAKNVTRPTELTLGGTTIPKGNENNFDGYLREFRYWKIARSEFQIQYFRSVDAVIYSSDMFAYWKLNEVNNGTETKLYDYSSPGTNKVDPTSQPLAGSVQNIMEMRERLIIICPQGKYAYYSEKIGYQQCFPCHSNCKNCKGPTINDCVECNAPLKLVEQKFTCELIQDCPQGAYMDPINGLCYPCNEFCISCSGTPNNCPTCKSTAFRQFQGSGCVESCPIGMYGKIANQLCYFNPIVQYISPSDNSIFEHGDFIELNARFKLLNNEAQEHLNLGWKVIRNPGSVDVSQDIIKTFYNTNITRVHLDNNVLQPNFYYTLTFYVQGKEEYYSNMDSFLTHQIYVGAPPKSGKCQVSPLLGISTVTQFTIKQLAWQDNEPLIRYEFYYSMDGGEIFIPIESSDYKNATLSYIFASTYDKFIDVKIKCKAINAQGFSNTAMTSISLEKKSNADALKDLEKLKTDSLESEIEFLQMAHQINLISKYLGNLDEQDNTIFDPKLNSGSCQDSLCNNNGNCVYLDFQKKYYCNCTEPYGGVNCTFSNTSQITMIKSISELLLLGYNSVPDKVFEFEFLKLTTEYKEMISDSTFGVACSILTYKILRWEYEGESQTDQQLYNYILLMSNLIEYIEWLSIKNNVTKNWGSDTSKLQNSYDNMRAAMEIFYSVKQNTLIQISQLNPVKSFTTRMVSYKQQLMNKDTLQTVAAYESAKRSSRTMIKISPNNFEDANVYVENDFILETIEYAFNPFEIINKQNTATNIFEVSMFNYTTKEKADVYGLENGFEFYFPYLDNSNLTEFMSKYNSLSPFKAAQNLQRQKLLNASQMACSYWNSSAWDTQGCTFMGLDNTHVRCKCNHLTSFSPQFKTPVLSNQQEVVNQSDAYQVATDYDYGDITVGELIVPMDIYMKNLQELLQHKQPQPIDFLFKPGLYVVLIFWLMYLSSLVYYSGRDNMRRYKMTKSQNRDDLAEISDKKIQCQEDVIKDLVIKIQLTKQASKSSKDDSSGLLSQIKQSHRDIKNSQLKVIHEDSNKQTSVDEFSPNTCRIKQYEEMDPLEQRQYRRRAKKRVFGKVSDVWERANRFYKKSNKGHADKNDKKMKFFNEALKASLWMGLMSKTSKIAPRHIRLTLMYLYLSCHLLITSYGQMFGYYSQFEQIIGESMFAMLGSTVITLIIPWIICFPVALIFRMPLHLRKQVEGVRSRKVNIAFKEIDKQMGCRYAVGYFISYFFYIVMTLVVIFFNYIYPADYCLSWLFQLVVLYFLDLIFFTFAFAGFQLINSLLASKVKFFYKVWAFFEVIRYYKNLRG</sequence>
<feature type="transmembrane region" description="Helical" evidence="8">
    <location>
        <begin position="1995"/>
        <end position="2022"/>
    </location>
</feature>
<dbReference type="InterPro" id="IPR000742">
    <property type="entry name" value="EGF"/>
</dbReference>
<proteinExistence type="predicted"/>
<keyword evidence="2" id="KW-1003">Cell membrane</keyword>
<feature type="transmembrane region" description="Helical" evidence="8">
    <location>
        <begin position="1964"/>
        <end position="1989"/>
    </location>
</feature>
<dbReference type="InterPro" id="IPR009030">
    <property type="entry name" value="Growth_fac_rcpt_cys_sf"/>
</dbReference>
<dbReference type="InterPro" id="IPR013320">
    <property type="entry name" value="ConA-like_dom_sf"/>
</dbReference>
<dbReference type="PANTHER" id="PTHR15332:SF175">
    <property type="entry name" value="PROPROTEIN CONVERTASE SUBTILISIN_KEXIN TYPE 5-LIKE"/>
    <property type="match status" value="1"/>
</dbReference>
<keyword evidence="5 8" id="KW-0472">Membrane</keyword>
<dbReference type="SMART" id="SM00181">
    <property type="entry name" value="EGF"/>
    <property type="match status" value="7"/>
</dbReference>
<dbReference type="PROSITE" id="PS50221">
    <property type="entry name" value="GAIN_B"/>
    <property type="match status" value="1"/>
</dbReference>
<dbReference type="Pfam" id="PF13385">
    <property type="entry name" value="Laminin_G_3"/>
    <property type="match status" value="1"/>
</dbReference>
<dbReference type="InterPro" id="IPR057244">
    <property type="entry name" value="GAIN_B"/>
</dbReference>
<evidence type="ECO:0000256" key="5">
    <source>
        <dbReference type="ARBA" id="ARBA00023136"/>
    </source>
</evidence>
<keyword evidence="4 8" id="KW-1133">Transmembrane helix</keyword>
<evidence type="ECO:0000256" key="7">
    <source>
        <dbReference type="PROSITE-ProRule" id="PRU00076"/>
    </source>
</evidence>
<reference evidence="11 12" key="1">
    <citation type="submission" date="2014-06" db="EMBL/GenBank/DDBJ databases">
        <authorList>
            <person name="Swart Estienne"/>
        </authorList>
    </citation>
    <scope>NUCLEOTIDE SEQUENCE [LARGE SCALE GENOMIC DNA]</scope>
    <source>
        <strain evidence="11 12">130c</strain>
    </source>
</reference>
<evidence type="ECO:0000256" key="2">
    <source>
        <dbReference type="ARBA" id="ARBA00022475"/>
    </source>
</evidence>
<organism evidence="11 12">
    <name type="scientific">Stylonychia lemnae</name>
    <name type="common">Ciliate</name>
    <dbReference type="NCBI Taxonomy" id="5949"/>
    <lineage>
        <taxon>Eukaryota</taxon>
        <taxon>Sar</taxon>
        <taxon>Alveolata</taxon>
        <taxon>Ciliophora</taxon>
        <taxon>Intramacronucleata</taxon>
        <taxon>Spirotrichea</taxon>
        <taxon>Stichotrichia</taxon>
        <taxon>Sporadotrichida</taxon>
        <taxon>Oxytrichidae</taxon>
        <taxon>Stylonychinae</taxon>
        <taxon>Stylonychia</taxon>
    </lineage>
</organism>
<dbReference type="CDD" id="cd00064">
    <property type="entry name" value="FU"/>
    <property type="match status" value="7"/>
</dbReference>
<feature type="transmembrane region" description="Helical" evidence="8">
    <location>
        <begin position="1907"/>
        <end position="1931"/>
    </location>
</feature>
<dbReference type="GO" id="GO:0005886">
    <property type="term" value="C:plasma membrane"/>
    <property type="evidence" value="ECO:0007669"/>
    <property type="project" value="UniProtKB-SubCell"/>
</dbReference>
<evidence type="ECO:0000259" key="10">
    <source>
        <dbReference type="PROSITE" id="PS50221"/>
    </source>
</evidence>
<evidence type="ECO:0000313" key="11">
    <source>
        <dbReference type="EMBL" id="CDW90721.1"/>
    </source>
</evidence>
<comment type="subcellular location">
    <subcellularLocation>
        <location evidence="1">Cell membrane</location>
    </subcellularLocation>
</comment>
<dbReference type="InterPro" id="IPR006212">
    <property type="entry name" value="Furin_repeat"/>
</dbReference>
<dbReference type="SMART" id="SM00303">
    <property type="entry name" value="GPS"/>
    <property type="match status" value="1"/>
</dbReference>
<evidence type="ECO:0000313" key="12">
    <source>
        <dbReference type="Proteomes" id="UP000039865"/>
    </source>
</evidence>
<feature type="transmembrane region" description="Helical" evidence="8">
    <location>
        <begin position="1675"/>
        <end position="1694"/>
    </location>
</feature>
<dbReference type="InParanoid" id="A0A078B905"/>
<dbReference type="Gene3D" id="2.10.220.10">
    <property type="entry name" value="Hormone Receptor, Insulin-like Growth Factor Receptor 1, Chain A, domain 2"/>
    <property type="match status" value="6"/>
</dbReference>
<name>A0A078B905_STYLE</name>
<dbReference type="EMBL" id="CCKQ01018742">
    <property type="protein sequence ID" value="CDW90721.1"/>
    <property type="molecule type" value="Genomic_DNA"/>
</dbReference>
<gene>
    <name evidence="11" type="primary">Contig6145.g6576</name>
    <name evidence="11" type="ORF">STYLEM_19867</name>
</gene>
<evidence type="ECO:0000256" key="8">
    <source>
        <dbReference type="SAM" id="Phobius"/>
    </source>
</evidence>
<dbReference type="SMART" id="SM00261">
    <property type="entry name" value="FU"/>
    <property type="match status" value="10"/>
</dbReference>
<keyword evidence="6 7" id="KW-1015">Disulfide bond</keyword>
<dbReference type="PANTHER" id="PTHR15332">
    <property type="entry name" value="PROPROTEIN CONVERTASE SUBTILISIN_KEXIN TYPE 5-LIKE"/>
    <property type="match status" value="1"/>
</dbReference>
<dbReference type="InterPro" id="IPR000203">
    <property type="entry name" value="GPS"/>
</dbReference>
<dbReference type="Proteomes" id="UP000039865">
    <property type="component" value="Unassembled WGS sequence"/>
</dbReference>